<name>A0A4S8KPX7_DENBC</name>
<dbReference type="OrthoDB" id="10007484at2759"/>
<protein>
    <recommendedName>
        <fullName evidence="1">Helitron helicase-like domain-containing protein</fullName>
    </recommendedName>
</protein>
<dbReference type="InterPro" id="IPR025476">
    <property type="entry name" value="Helitron_helicase-like"/>
</dbReference>
<sequence>VKAFLSAILGYDPNSKNTEGGILGVVKAYYGCVEAQGRGSLHCHLLVWVEGGLNPNELKDRVLNDDEFKARLIAFLEDTISTCIPDDMPEAPSVLSTQFHPCSVRGVPANLTNELRERAIKKDFHNLVNSCQVHTHTKTCYKYCREGEPKFCRFDLDESNTRPESVVDSETGEIALKYSNGLVNSYNETILQALRCNMDIKFIGSGASAKAILYYITDYITKTQLKAHVAYAALETAINKLESPEVPCDDVSLRAKKVLQKCAFSMISQQELSAQQVCSYLMDLEDHFTSHSFRTLYWSQVEKYIDGIDPSPECY</sequence>
<dbReference type="Proteomes" id="UP000297245">
    <property type="component" value="Unassembled WGS sequence"/>
</dbReference>
<evidence type="ECO:0000313" key="2">
    <source>
        <dbReference type="EMBL" id="THU77747.1"/>
    </source>
</evidence>
<evidence type="ECO:0000313" key="3">
    <source>
        <dbReference type="Proteomes" id="UP000297245"/>
    </source>
</evidence>
<keyword evidence="3" id="KW-1185">Reference proteome</keyword>
<evidence type="ECO:0000259" key="1">
    <source>
        <dbReference type="Pfam" id="PF14214"/>
    </source>
</evidence>
<feature type="non-terminal residue" evidence="2">
    <location>
        <position position="1"/>
    </location>
</feature>
<dbReference type="EMBL" id="ML180350">
    <property type="protein sequence ID" value="THU77747.1"/>
    <property type="molecule type" value="Genomic_DNA"/>
</dbReference>
<gene>
    <name evidence="2" type="ORF">K435DRAFT_585598</name>
</gene>
<organism evidence="2 3">
    <name type="scientific">Dendrothele bispora (strain CBS 962.96)</name>
    <dbReference type="NCBI Taxonomy" id="1314807"/>
    <lineage>
        <taxon>Eukaryota</taxon>
        <taxon>Fungi</taxon>
        <taxon>Dikarya</taxon>
        <taxon>Basidiomycota</taxon>
        <taxon>Agaricomycotina</taxon>
        <taxon>Agaricomycetes</taxon>
        <taxon>Agaricomycetidae</taxon>
        <taxon>Agaricales</taxon>
        <taxon>Agaricales incertae sedis</taxon>
        <taxon>Dendrothele</taxon>
    </lineage>
</organism>
<dbReference type="AlphaFoldDB" id="A0A4S8KPX7"/>
<feature type="non-terminal residue" evidence="2">
    <location>
        <position position="315"/>
    </location>
</feature>
<dbReference type="Pfam" id="PF14214">
    <property type="entry name" value="Helitron_like_N"/>
    <property type="match status" value="1"/>
</dbReference>
<feature type="domain" description="Helitron helicase-like" evidence="1">
    <location>
        <begin position="3"/>
        <end position="47"/>
    </location>
</feature>
<reference evidence="2 3" key="1">
    <citation type="journal article" date="2019" name="Nat. Ecol. Evol.">
        <title>Megaphylogeny resolves global patterns of mushroom evolution.</title>
        <authorList>
            <person name="Varga T."/>
            <person name="Krizsan K."/>
            <person name="Foldi C."/>
            <person name="Dima B."/>
            <person name="Sanchez-Garcia M."/>
            <person name="Sanchez-Ramirez S."/>
            <person name="Szollosi G.J."/>
            <person name="Szarkandi J.G."/>
            <person name="Papp V."/>
            <person name="Albert L."/>
            <person name="Andreopoulos W."/>
            <person name="Angelini C."/>
            <person name="Antonin V."/>
            <person name="Barry K.W."/>
            <person name="Bougher N.L."/>
            <person name="Buchanan P."/>
            <person name="Buyck B."/>
            <person name="Bense V."/>
            <person name="Catcheside P."/>
            <person name="Chovatia M."/>
            <person name="Cooper J."/>
            <person name="Damon W."/>
            <person name="Desjardin D."/>
            <person name="Finy P."/>
            <person name="Geml J."/>
            <person name="Haridas S."/>
            <person name="Hughes K."/>
            <person name="Justo A."/>
            <person name="Karasinski D."/>
            <person name="Kautmanova I."/>
            <person name="Kiss B."/>
            <person name="Kocsube S."/>
            <person name="Kotiranta H."/>
            <person name="LaButti K.M."/>
            <person name="Lechner B.E."/>
            <person name="Liimatainen K."/>
            <person name="Lipzen A."/>
            <person name="Lukacs Z."/>
            <person name="Mihaltcheva S."/>
            <person name="Morgado L.N."/>
            <person name="Niskanen T."/>
            <person name="Noordeloos M.E."/>
            <person name="Ohm R.A."/>
            <person name="Ortiz-Santana B."/>
            <person name="Ovrebo C."/>
            <person name="Racz N."/>
            <person name="Riley R."/>
            <person name="Savchenko A."/>
            <person name="Shiryaev A."/>
            <person name="Soop K."/>
            <person name="Spirin V."/>
            <person name="Szebenyi C."/>
            <person name="Tomsovsky M."/>
            <person name="Tulloss R.E."/>
            <person name="Uehling J."/>
            <person name="Grigoriev I.V."/>
            <person name="Vagvolgyi C."/>
            <person name="Papp T."/>
            <person name="Martin F.M."/>
            <person name="Miettinen O."/>
            <person name="Hibbett D.S."/>
            <person name="Nagy L.G."/>
        </authorList>
    </citation>
    <scope>NUCLEOTIDE SEQUENCE [LARGE SCALE GENOMIC DNA]</scope>
    <source>
        <strain evidence="2 3">CBS 962.96</strain>
    </source>
</reference>
<proteinExistence type="predicted"/>
<accession>A0A4S8KPX7</accession>